<dbReference type="RefSeq" id="WP_066381170.1">
    <property type="nucleotide sequence ID" value="NZ_LTAZ01000004.1"/>
</dbReference>
<name>A0A151AFM1_9EURY</name>
<keyword evidence="2" id="KW-0378">Hydrolase</keyword>
<dbReference type="SMART" id="SM00849">
    <property type="entry name" value="Lactamase_B"/>
    <property type="match status" value="1"/>
</dbReference>
<accession>A0A151AFM1</accession>
<dbReference type="OrthoDB" id="197151at2157"/>
<reference evidence="2 3" key="1">
    <citation type="submission" date="2016-02" db="EMBL/GenBank/DDBJ databases">
        <title>Genome sequence of Halalkalicoccus paucihalophilus DSM 24557.</title>
        <authorList>
            <person name="Poehlein A."/>
            <person name="Daniel R."/>
        </authorList>
    </citation>
    <scope>NUCLEOTIDE SEQUENCE [LARGE SCALE GENOMIC DNA]</scope>
    <source>
        <strain evidence="2 3">DSM 24557</strain>
    </source>
</reference>
<comment type="caution">
    <text evidence="2">The sequence shown here is derived from an EMBL/GenBank/DDBJ whole genome shotgun (WGS) entry which is preliminary data.</text>
</comment>
<dbReference type="AlphaFoldDB" id="A0A151AFM1"/>
<dbReference type="GO" id="GO:0004416">
    <property type="term" value="F:hydroxyacylglutathione hydrolase activity"/>
    <property type="evidence" value="ECO:0007669"/>
    <property type="project" value="UniProtKB-EC"/>
</dbReference>
<dbReference type="SUPFAM" id="SSF56281">
    <property type="entry name" value="Metallo-hydrolase/oxidoreductase"/>
    <property type="match status" value="1"/>
</dbReference>
<dbReference type="PANTHER" id="PTHR42951:SF4">
    <property type="entry name" value="ACYL-COENZYME A THIOESTERASE MBLAC2"/>
    <property type="match status" value="1"/>
</dbReference>
<sequence>MELASRVYRLVDGPSNVYLVDDGDLTLVDAGVPSDAKAIREGIRALGHAVVDVDRVLLTHYDYDHVGALASLGLNAPIHAGEPDATYVTGAAKPPLFDKKGLTQRVLGRNLDLPDLTSVPVTDGEVIGGFRAYHTPGHTMGHMVYLHEELDIAFLGDCVRESESTLQPMTGWLCADAERNHESIKDLSERTPTFDYGAPGHGEPITAGASAVLRRVAAGL</sequence>
<feature type="domain" description="Metallo-beta-lactamase" evidence="1">
    <location>
        <begin position="14"/>
        <end position="201"/>
    </location>
</feature>
<dbReference type="PATRIC" id="fig|1008153.3.peg.1569"/>
<dbReference type="InterPro" id="IPR050855">
    <property type="entry name" value="NDM-1-like"/>
</dbReference>
<dbReference type="Gene3D" id="3.60.15.10">
    <property type="entry name" value="Ribonuclease Z/Hydroxyacylglutathione hydrolase-like"/>
    <property type="match status" value="1"/>
</dbReference>
<keyword evidence="3" id="KW-1185">Reference proteome</keyword>
<organism evidence="2 3">
    <name type="scientific">Halalkalicoccus paucihalophilus</name>
    <dbReference type="NCBI Taxonomy" id="1008153"/>
    <lineage>
        <taxon>Archaea</taxon>
        <taxon>Methanobacteriati</taxon>
        <taxon>Methanobacteriota</taxon>
        <taxon>Stenosarchaea group</taxon>
        <taxon>Halobacteria</taxon>
        <taxon>Halobacteriales</taxon>
        <taxon>Halococcaceae</taxon>
        <taxon>Halalkalicoccus</taxon>
    </lineage>
</organism>
<dbReference type="CDD" id="cd07721">
    <property type="entry name" value="yflN-like_MBL-fold"/>
    <property type="match status" value="1"/>
</dbReference>
<dbReference type="InterPro" id="IPR001279">
    <property type="entry name" value="Metallo-B-lactamas"/>
</dbReference>
<gene>
    <name evidence="2" type="primary">gloB_8</name>
    <name evidence="2" type="ORF">HAPAU_15490</name>
</gene>
<dbReference type="InterPro" id="IPR036866">
    <property type="entry name" value="RibonucZ/Hydroxyglut_hydro"/>
</dbReference>
<dbReference type="Proteomes" id="UP000075321">
    <property type="component" value="Unassembled WGS sequence"/>
</dbReference>
<protein>
    <submittedName>
        <fullName evidence="2">Hydroxyacylglutathione hydrolase</fullName>
        <ecNumber evidence="2">3.1.2.6</ecNumber>
    </submittedName>
</protein>
<proteinExistence type="predicted"/>
<evidence type="ECO:0000313" key="3">
    <source>
        <dbReference type="Proteomes" id="UP000075321"/>
    </source>
</evidence>
<evidence type="ECO:0000259" key="1">
    <source>
        <dbReference type="SMART" id="SM00849"/>
    </source>
</evidence>
<dbReference type="EMBL" id="LTAZ01000004">
    <property type="protein sequence ID" value="KYH26451.1"/>
    <property type="molecule type" value="Genomic_DNA"/>
</dbReference>
<dbReference type="Pfam" id="PF00753">
    <property type="entry name" value="Lactamase_B"/>
    <property type="match status" value="1"/>
</dbReference>
<evidence type="ECO:0000313" key="2">
    <source>
        <dbReference type="EMBL" id="KYH26451.1"/>
    </source>
</evidence>
<dbReference type="PANTHER" id="PTHR42951">
    <property type="entry name" value="METALLO-BETA-LACTAMASE DOMAIN-CONTAINING"/>
    <property type="match status" value="1"/>
</dbReference>
<dbReference type="EC" id="3.1.2.6" evidence="2"/>